<dbReference type="InterPro" id="IPR002933">
    <property type="entry name" value="Peptidase_M20"/>
</dbReference>
<sequence length="492" mass="53024">MRASRAVRGRRRVLVLKVAHKAMEPDLDALLQRSDELWEESILPSLSGFIEIQALSPLFEPNWAEMGELDAAINLFCGWLDEQTISGMSYDVHRIDDKSPVLLVTIEGTGPGEAIFYSHLDKQPSKPELWSEGLHPLKAVRRDPWLYGRGSVDDGYGGYLCVTSIRLLQEAGIPHPRCVFLIETCEESGSFDLPPYLDALSEQLGNPDMIVVLDSGGPDYDHVWMTEALRGLVSGTLSVRVSHEGIHSGTSGGSIASSFRIQRVLLDRVEDSTTGEVLIPEMHVEIDAGIRDKAGALAEVVGNSVWDQLPTVDTLVRVADSTEDMILAMNWQPTLSIIGADGMPPVQIAGNVLRTNTDLKLSFRIPPGVDSESVLAKAKQILEANPPYGAEVTFTADSCADGFHAPPLAGNVSNAIHDASMALTGLPPLASWTGGTIPFMAMMQGKYPEAMFLCTGSSGPGNNAHGPDEKLHIPSSKRLTAVLSATIAAVSR</sequence>
<dbReference type="GO" id="GO:0046872">
    <property type="term" value="F:metal ion binding"/>
    <property type="evidence" value="ECO:0007669"/>
    <property type="project" value="UniProtKB-KW"/>
</dbReference>
<dbReference type="Gene3D" id="3.40.630.10">
    <property type="entry name" value="Zn peptidases"/>
    <property type="match status" value="1"/>
</dbReference>
<dbReference type="Pfam" id="PF01546">
    <property type="entry name" value="Peptidase_M20"/>
    <property type="match status" value="1"/>
</dbReference>
<keyword evidence="3" id="KW-0378">Hydrolase</keyword>
<dbReference type="InterPro" id="IPR051458">
    <property type="entry name" value="Cyt/Met_Dipeptidase"/>
</dbReference>
<dbReference type="EMBL" id="PSPG01000001">
    <property type="protein sequence ID" value="PXF22460.1"/>
    <property type="molecule type" value="Genomic_DNA"/>
</dbReference>
<dbReference type="GO" id="GO:0008233">
    <property type="term" value="F:peptidase activity"/>
    <property type="evidence" value="ECO:0007669"/>
    <property type="project" value="UniProtKB-KW"/>
</dbReference>
<reference evidence="4 5" key="1">
    <citation type="journal article" date="2015" name="Nat. Commun.">
        <title>Genomic and transcriptomic evidence for scavenging of diverse organic compounds by widespread deep-sea archaea.</title>
        <authorList>
            <person name="Li M."/>
            <person name="Baker B.J."/>
            <person name="Anantharaman K."/>
            <person name="Jain S."/>
            <person name="Breier J.A."/>
            <person name="Dick G.J."/>
        </authorList>
    </citation>
    <scope>NUCLEOTIDE SEQUENCE [LARGE SCALE GENOMIC DNA]</scope>
    <source>
        <strain evidence="4">Cayman_51_deep</strain>
    </source>
</reference>
<keyword evidence="2" id="KW-0479">Metal-binding</keyword>
<organism evidence="4 5">
    <name type="scientific">Candidatus Thalassarchaeum betae</name>
    <dbReference type="NCBI Taxonomy" id="2599289"/>
    <lineage>
        <taxon>Archaea</taxon>
        <taxon>Methanobacteriati</taxon>
        <taxon>Thermoplasmatota</taxon>
        <taxon>Candidatus Poseidoniia</taxon>
        <taxon>Candidatus Poseidoniales</taxon>
        <taxon>Candidatus Thalassarchaeaceae</taxon>
        <taxon>Candidatus Thalassarchaeum</taxon>
    </lineage>
</organism>
<evidence type="ECO:0000256" key="2">
    <source>
        <dbReference type="ARBA" id="ARBA00022723"/>
    </source>
</evidence>
<dbReference type="GO" id="GO:0006508">
    <property type="term" value="P:proteolysis"/>
    <property type="evidence" value="ECO:0007669"/>
    <property type="project" value="UniProtKB-KW"/>
</dbReference>
<gene>
    <name evidence="4" type="ORF">CXX69_00560</name>
</gene>
<dbReference type="SUPFAM" id="SSF53187">
    <property type="entry name" value="Zn-dependent exopeptidases"/>
    <property type="match status" value="1"/>
</dbReference>
<evidence type="ECO:0000256" key="3">
    <source>
        <dbReference type="ARBA" id="ARBA00022801"/>
    </source>
</evidence>
<protein>
    <submittedName>
        <fullName evidence="4">Peptidase M20</fullName>
    </submittedName>
</protein>
<comment type="caution">
    <text evidence="4">The sequence shown here is derived from an EMBL/GenBank/DDBJ whole genome shotgun (WGS) entry which is preliminary data.</text>
</comment>
<accession>A0A2V3HTL8</accession>
<dbReference type="PANTHER" id="PTHR43270">
    <property type="entry name" value="BETA-ALA-HIS DIPEPTIDASE"/>
    <property type="match status" value="1"/>
</dbReference>
<keyword evidence="1" id="KW-0645">Protease</keyword>
<evidence type="ECO:0000313" key="5">
    <source>
        <dbReference type="Proteomes" id="UP000248161"/>
    </source>
</evidence>
<dbReference type="AlphaFoldDB" id="A0A2V3HTL8"/>
<evidence type="ECO:0000313" key="4">
    <source>
        <dbReference type="EMBL" id="PXF22460.1"/>
    </source>
</evidence>
<proteinExistence type="predicted"/>
<dbReference type="Gene3D" id="3.30.70.360">
    <property type="match status" value="1"/>
</dbReference>
<name>A0A2V3HTL8_9ARCH</name>
<dbReference type="Proteomes" id="UP000248161">
    <property type="component" value="Unassembled WGS sequence"/>
</dbReference>
<dbReference type="PANTHER" id="PTHR43270:SF4">
    <property type="entry name" value="CARNOSINE DIPEPTIDASE 2, ISOFORM A"/>
    <property type="match status" value="1"/>
</dbReference>
<evidence type="ECO:0000256" key="1">
    <source>
        <dbReference type="ARBA" id="ARBA00022670"/>
    </source>
</evidence>